<evidence type="ECO:0000313" key="2">
    <source>
        <dbReference type="EMBL" id="KAG5375030.1"/>
    </source>
</evidence>
<dbReference type="SMART" id="SM00579">
    <property type="entry name" value="FBD"/>
    <property type="match status" value="2"/>
</dbReference>
<dbReference type="Gene3D" id="1.20.1280.50">
    <property type="match status" value="2"/>
</dbReference>
<evidence type="ECO:0000259" key="1">
    <source>
        <dbReference type="PROSITE" id="PS50181"/>
    </source>
</evidence>
<dbReference type="SUPFAM" id="SSF81383">
    <property type="entry name" value="F-box domain"/>
    <property type="match status" value="2"/>
</dbReference>
<accession>A0ABQ7KKF0</accession>
<dbReference type="InterPro" id="IPR032675">
    <property type="entry name" value="LRR_dom_sf"/>
</dbReference>
<protein>
    <recommendedName>
        <fullName evidence="1">F-box domain-containing protein</fullName>
    </recommendedName>
</protein>
<dbReference type="Gene3D" id="3.80.10.10">
    <property type="entry name" value="Ribonuclease Inhibitor"/>
    <property type="match status" value="2"/>
</dbReference>
<dbReference type="Pfam" id="PF00646">
    <property type="entry name" value="F-box"/>
    <property type="match status" value="2"/>
</dbReference>
<gene>
    <name evidence="2" type="primary">A10p016530.1_BraROA</name>
    <name evidence="2" type="ORF">IGI04_039626</name>
</gene>
<comment type="caution">
    <text evidence="2">The sequence shown here is derived from an EMBL/GenBank/DDBJ whole genome shotgun (WGS) entry which is preliminary data.</text>
</comment>
<dbReference type="PROSITE" id="PS50181">
    <property type="entry name" value="FBOX"/>
    <property type="match status" value="1"/>
</dbReference>
<proteinExistence type="predicted"/>
<dbReference type="InterPro" id="IPR050232">
    <property type="entry name" value="FBL13/AtMIF1-like"/>
</dbReference>
<dbReference type="PANTHER" id="PTHR31900:SF25">
    <property type="entry name" value="FBD DOMAIN-CONTAINING PROTEIN"/>
    <property type="match status" value="1"/>
</dbReference>
<dbReference type="InterPro" id="IPR036047">
    <property type="entry name" value="F-box-like_dom_sf"/>
</dbReference>
<dbReference type="Proteomes" id="UP000823674">
    <property type="component" value="Chromosome A10"/>
</dbReference>
<dbReference type="PANTHER" id="PTHR31900">
    <property type="entry name" value="F-BOX/RNI SUPERFAMILY PROTEIN-RELATED"/>
    <property type="match status" value="1"/>
</dbReference>
<dbReference type="CDD" id="cd22160">
    <property type="entry name" value="F-box_AtFBL13-like"/>
    <property type="match status" value="2"/>
</dbReference>
<dbReference type="SUPFAM" id="SSF52047">
    <property type="entry name" value="RNI-like"/>
    <property type="match status" value="2"/>
</dbReference>
<keyword evidence="3" id="KW-1185">Reference proteome</keyword>
<evidence type="ECO:0000313" key="3">
    <source>
        <dbReference type="Proteomes" id="UP000823674"/>
    </source>
</evidence>
<feature type="domain" description="F-box" evidence="1">
    <location>
        <begin position="456"/>
        <end position="492"/>
    </location>
</feature>
<dbReference type="InterPro" id="IPR006566">
    <property type="entry name" value="FBD"/>
</dbReference>
<dbReference type="InterPro" id="IPR053781">
    <property type="entry name" value="F-box_AtFBL13-like"/>
</dbReference>
<reference evidence="2 3" key="1">
    <citation type="submission" date="2021-03" db="EMBL/GenBank/DDBJ databases">
        <authorList>
            <person name="King G.J."/>
            <person name="Bancroft I."/>
            <person name="Baten A."/>
            <person name="Bloomfield J."/>
            <person name="Borpatragohain P."/>
            <person name="He Z."/>
            <person name="Irish N."/>
            <person name="Irwin J."/>
            <person name="Liu K."/>
            <person name="Mauleon R.P."/>
            <person name="Moore J."/>
            <person name="Morris R."/>
            <person name="Ostergaard L."/>
            <person name="Wang B."/>
            <person name="Wells R."/>
        </authorList>
    </citation>
    <scope>NUCLEOTIDE SEQUENCE [LARGE SCALE GENOMIC DNA]</scope>
    <source>
        <strain evidence="2">R-o-18</strain>
        <tissue evidence="2">Leaf</tissue>
    </source>
</reference>
<dbReference type="SMART" id="SM00256">
    <property type="entry name" value="FBOX"/>
    <property type="match status" value="2"/>
</dbReference>
<sequence>MIDRGKTKQASSRRLNRSLKEDIVSQLPDPLICHVLSLLSTKEAVGTSILSTRWRNLWLWVHRFELSHWEFLDFNAFVSFGNRYFDSTRLSCIHNLKLTIDENEASYLTPWIDALVKRKIQYLCVRRTGGGSSFHEMPLSLYVCETLVSLKLVQLTLVDTEFVSLPCLKTMHLYNNVFPKETTFERLVSSCPVLEDLMIDVLRNDAKVYRVHSRSLKRLRFLRSSSLQSDSVPGVVIDAPLLCSLRINDGVSKMFIVKDMECNAKLDISFDFGLEAFDESNVSSISHIRNFLPGISRVRDMTISAFTFEIIHHYSKLEPLPQFDCMTRLDVIVCASILQWLPTFLERCPNLTSLELELRNDEEMHPREMNQISFSSVPECFLSSLEFVDFAIWGHFPEMKLVRYLLESSTSLNKLTLNTLNQGRSHSIGKGKDIYMVGHKEAKHACFKGLRLRFKEDIISQLPDPLICHILYHLPLQEAVKTSVLSTRWRSLWLWVPRLELNSQDFTDLNAFVSFGNIFFNSDRASCIHKLKLTITIGEIDNDASYVSSWIDAAIKRKVQHLDLHWCGVSNFFTEPLKLYNSETLVDLKLSQVLLDDATLVYLPCLKTMHLEDNWYPSEATFEKLVSSCPVLEELNLTIHEKDTKTFRLQSRSLKKLNLVRAYFHFRSSDPGVVIDAPLLCCLSIYDYASESFIVNNLESVAKMDISLFFGSGVFDERKRSNVHSFLLGITRVTDMTLCAKTFEIICRQYSELDLLPRFGYMSHLHVTSRISDLKWLPTFLDSCPNVKSFVLSWFCDYEKMISEEMSFPFVPQCMLSSLEYVDFKVQILGLTAEMKLIRYFIENSAILKRLTLRLVGNSARDNYTLKELLRIPRGSTNCEVVIL</sequence>
<dbReference type="InterPro" id="IPR001810">
    <property type="entry name" value="F-box_dom"/>
</dbReference>
<dbReference type="InterPro" id="IPR055411">
    <property type="entry name" value="LRR_FXL15/At3g58940/PEG3-like"/>
</dbReference>
<dbReference type="Pfam" id="PF08387">
    <property type="entry name" value="FBD"/>
    <property type="match status" value="2"/>
</dbReference>
<organism evidence="2 3">
    <name type="scientific">Brassica rapa subsp. trilocularis</name>
    <dbReference type="NCBI Taxonomy" id="1813537"/>
    <lineage>
        <taxon>Eukaryota</taxon>
        <taxon>Viridiplantae</taxon>
        <taxon>Streptophyta</taxon>
        <taxon>Embryophyta</taxon>
        <taxon>Tracheophyta</taxon>
        <taxon>Spermatophyta</taxon>
        <taxon>Magnoliopsida</taxon>
        <taxon>eudicotyledons</taxon>
        <taxon>Gunneridae</taxon>
        <taxon>Pentapetalae</taxon>
        <taxon>rosids</taxon>
        <taxon>malvids</taxon>
        <taxon>Brassicales</taxon>
        <taxon>Brassicaceae</taxon>
        <taxon>Brassiceae</taxon>
        <taxon>Brassica</taxon>
    </lineage>
</organism>
<dbReference type="Pfam" id="PF24758">
    <property type="entry name" value="LRR_At5g56370"/>
    <property type="match status" value="2"/>
</dbReference>
<dbReference type="EMBL" id="JADBGQ010000010">
    <property type="protein sequence ID" value="KAG5375030.1"/>
    <property type="molecule type" value="Genomic_DNA"/>
</dbReference>
<name>A0ABQ7KKF0_BRACM</name>